<keyword evidence="3" id="KW-1185">Reference proteome</keyword>
<comment type="caution">
    <text evidence="2">The sequence shown here is derived from an EMBL/GenBank/DDBJ whole genome shotgun (WGS) entry which is preliminary data.</text>
</comment>
<organism evidence="2 3">
    <name type="scientific">Aequorivita antarctica</name>
    <dbReference type="NCBI Taxonomy" id="153266"/>
    <lineage>
        <taxon>Bacteria</taxon>
        <taxon>Pseudomonadati</taxon>
        <taxon>Bacteroidota</taxon>
        <taxon>Flavobacteriia</taxon>
        <taxon>Flavobacteriales</taxon>
        <taxon>Flavobacteriaceae</taxon>
        <taxon>Aequorivita</taxon>
    </lineage>
</organism>
<evidence type="ECO:0000259" key="1">
    <source>
        <dbReference type="Pfam" id="PF20376"/>
    </source>
</evidence>
<gene>
    <name evidence="2" type="ORF">ESU54_03735</name>
</gene>
<dbReference type="EMBL" id="VORT01000002">
    <property type="protein sequence ID" value="TXD74373.1"/>
    <property type="molecule type" value="Genomic_DNA"/>
</dbReference>
<evidence type="ECO:0000313" key="2">
    <source>
        <dbReference type="EMBL" id="TXD74373.1"/>
    </source>
</evidence>
<dbReference type="Pfam" id="PF20376">
    <property type="entry name" value="DUF6671"/>
    <property type="match status" value="1"/>
</dbReference>
<dbReference type="OrthoDB" id="9793837at2"/>
<dbReference type="RefSeq" id="WP_111843805.1">
    <property type="nucleotide sequence ID" value="NZ_UEGI01000003.1"/>
</dbReference>
<name>A0A5C6Z4J8_9FLAO</name>
<dbReference type="Proteomes" id="UP000321497">
    <property type="component" value="Unassembled WGS sequence"/>
</dbReference>
<evidence type="ECO:0000313" key="3">
    <source>
        <dbReference type="Proteomes" id="UP000321497"/>
    </source>
</evidence>
<protein>
    <recommendedName>
        <fullName evidence="1">DUF6671 domain-containing protein</fullName>
    </recommendedName>
</protein>
<reference evidence="2 3" key="1">
    <citation type="submission" date="2019-08" db="EMBL/GenBank/DDBJ databases">
        <title>Genome of Aequorivita antarctica SW49 (type strain).</title>
        <authorList>
            <person name="Bowman J.P."/>
        </authorList>
    </citation>
    <scope>NUCLEOTIDE SEQUENCE [LARGE SCALE GENOMIC DNA]</scope>
    <source>
        <strain evidence="2 3">SW49</strain>
    </source>
</reference>
<feature type="domain" description="DUF6671" evidence="1">
    <location>
        <begin position="70"/>
        <end position="286"/>
    </location>
</feature>
<dbReference type="InterPro" id="IPR046612">
    <property type="entry name" value="DUF6671"/>
</dbReference>
<proteinExistence type="predicted"/>
<sequence>MKKYNGVEIFRKRDVIIATMHRKEKIIAPLFKNEYQMKCEVPKGFNTDQFGTFSGEIERIKNPLETARVKALAALSNTSATLAIASEGSFGPNPESPFITGNEELVILIDVKNDFEIIGRHFTEKTNFNHQKIENLNDLKEFTTRVGFPEHGVILKSSDNTLPEIIIKDFLNFLSLENQVIELLNKGKIITAETDMRAMNNPTRMEAIHLATKNLIANINLLCPECNAPGFNIVNAIRGLTCSLCKLPTKGIKAYSFSCKKCCFNCNREKNGVTFQDPTFCDYCNP</sequence>
<dbReference type="AlphaFoldDB" id="A0A5C6Z4J8"/>
<accession>A0A5C6Z4J8</accession>